<evidence type="ECO:0000313" key="5">
    <source>
        <dbReference type="Proteomes" id="UP000244855"/>
    </source>
</evidence>
<dbReference type="GO" id="GO:0016491">
    <property type="term" value="F:oxidoreductase activity"/>
    <property type="evidence" value="ECO:0007669"/>
    <property type="project" value="UniProtKB-KW"/>
</dbReference>
<evidence type="ECO:0000259" key="3">
    <source>
        <dbReference type="Pfam" id="PF05368"/>
    </source>
</evidence>
<evidence type="ECO:0000313" key="4">
    <source>
        <dbReference type="EMBL" id="PVH92697.1"/>
    </source>
</evidence>
<dbReference type="OrthoDB" id="419598at2759"/>
<accession>A0A2V1D3S7</accession>
<protein>
    <submittedName>
        <fullName evidence="4">Isoflavone reductase family protein</fullName>
    </submittedName>
</protein>
<organism evidence="4 5">
    <name type="scientific">Periconia macrospinosa</name>
    <dbReference type="NCBI Taxonomy" id="97972"/>
    <lineage>
        <taxon>Eukaryota</taxon>
        <taxon>Fungi</taxon>
        <taxon>Dikarya</taxon>
        <taxon>Ascomycota</taxon>
        <taxon>Pezizomycotina</taxon>
        <taxon>Dothideomycetes</taxon>
        <taxon>Pleosporomycetidae</taxon>
        <taxon>Pleosporales</taxon>
        <taxon>Massarineae</taxon>
        <taxon>Periconiaceae</taxon>
        <taxon>Periconia</taxon>
    </lineage>
</organism>
<dbReference type="STRING" id="97972.A0A2V1D3S7"/>
<dbReference type="PANTHER" id="PTHR47706">
    <property type="entry name" value="NMRA-LIKE FAMILY PROTEIN"/>
    <property type="match status" value="1"/>
</dbReference>
<dbReference type="Gene3D" id="3.90.25.10">
    <property type="entry name" value="UDP-galactose 4-epimerase, domain 1"/>
    <property type="match status" value="1"/>
</dbReference>
<reference evidence="4 5" key="1">
    <citation type="journal article" date="2018" name="Sci. Rep.">
        <title>Comparative genomics provides insights into the lifestyle and reveals functional heterogeneity of dark septate endophytic fungi.</title>
        <authorList>
            <person name="Knapp D.G."/>
            <person name="Nemeth J.B."/>
            <person name="Barry K."/>
            <person name="Hainaut M."/>
            <person name="Henrissat B."/>
            <person name="Johnson J."/>
            <person name="Kuo A."/>
            <person name="Lim J.H.P."/>
            <person name="Lipzen A."/>
            <person name="Nolan M."/>
            <person name="Ohm R.A."/>
            <person name="Tamas L."/>
            <person name="Grigoriev I.V."/>
            <person name="Spatafora J.W."/>
            <person name="Nagy L.G."/>
            <person name="Kovacs G.M."/>
        </authorList>
    </citation>
    <scope>NUCLEOTIDE SEQUENCE [LARGE SCALE GENOMIC DNA]</scope>
    <source>
        <strain evidence="4 5">DSE2036</strain>
    </source>
</reference>
<dbReference type="Pfam" id="PF05368">
    <property type="entry name" value="NmrA"/>
    <property type="match status" value="1"/>
</dbReference>
<dbReference type="InterPro" id="IPR008030">
    <property type="entry name" value="NmrA-like"/>
</dbReference>
<sequence length="298" mass="32908">MASRLKVAVAGANGETGQSIMDALLANSEQFEVFALARPASVNKPVLSAFSARGAIVKSVDFSATDALVVALTGMHVVISCLTMLHHKEQMALIEASSQAKVQRYVPSFFGPACPPRGVMKVREAKEDMLDRIKLLYLPYTVIDVGWWCQLSLPPLPSGRIQTKVEYALNEIMGDGEAPFAIVDKRDIGKYVARIIADPRTLNRMVFAYGEVWTQNHILDTLEEKSDERVVRQSLSKDDMENIISDAYKILATNPTDLEALSQVALTQYKYSIGIRGDNTPEHAKVNDFYKRDVGRGG</sequence>
<evidence type="ECO:0000256" key="1">
    <source>
        <dbReference type="ARBA" id="ARBA00022857"/>
    </source>
</evidence>
<dbReference type="Proteomes" id="UP000244855">
    <property type="component" value="Unassembled WGS sequence"/>
</dbReference>
<feature type="domain" description="NmrA-like" evidence="3">
    <location>
        <begin position="6"/>
        <end position="248"/>
    </location>
</feature>
<keyword evidence="5" id="KW-1185">Reference proteome</keyword>
<dbReference type="InterPro" id="IPR051609">
    <property type="entry name" value="NmrA/Isoflavone_reductase-like"/>
</dbReference>
<keyword evidence="2" id="KW-0560">Oxidoreductase</keyword>
<gene>
    <name evidence="4" type="ORF">DM02DRAFT_677325</name>
</gene>
<dbReference type="Gene3D" id="3.40.50.720">
    <property type="entry name" value="NAD(P)-binding Rossmann-like Domain"/>
    <property type="match status" value="1"/>
</dbReference>
<proteinExistence type="predicted"/>
<dbReference type="AlphaFoldDB" id="A0A2V1D3S7"/>
<keyword evidence="1" id="KW-0521">NADP</keyword>
<dbReference type="PANTHER" id="PTHR47706:SF1">
    <property type="entry name" value="CIPA-LIKE, PUTATIVE (AFU_ORTHOLOGUE AFUA_1G12460)-RELATED"/>
    <property type="match status" value="1"/>
</dbReference>
<evidence type="ECO:0000256" key="2">
    <source>
        <dbReference type="ARBA" id="ARBA00023002"/>
    </source>
</evidence>
<dbReference type="InterPro" id="IPR036291">
    <property type="entry name" value="NAD(P)-bd_dom_sf"/>
</dbReference>
<dbReference type="EMBL" id="KZ805656">
    <property type="protein sequence ID" value="PVH92697.1"/>
    <property type="molecule type" value="Genomic_DNA"/>
</dbReference>
<dbReference type="SUPFAM" id="SSF51735">
    <property type="entry name" value="NAD(P)-binding Rossmann-fold domains"/>
    <property type="match status" value="1"/>
</dbReference>
<name>A0A2V1D3S7_9PLEO</name>